<name>A0A1J1HVZ8_9DIPT</name>
<dbReference type="EMBL" id="CVRI01000020">
    <property type="protein sequence ID" value="CRK90686.1"/>
    <property type="molecule type" value="Genomic_DNA"/>
</dbReference>
<proteinExistence type="predicted"/>
<evidence type="ECO:0000313" key="3">
    <source>
        <dbReference type="Proteomes" id="UP000183832"/>
    </source>
</evidence>
<protein>
    <submittedName>
        <fullName evidence="2">CLUMA_CG004383, isoform A</fullName>
    </submittedName>
</protein>
<evidence type="ECO:0000313" key="2">
    <source>
        <dbReference type="EMBL" id="CRK90686.1"/>
    </source>
</evidence>
<keyword evidence="1" id="KW-0732">Signal</keyword>
<evidence type="ECO:0000256" key="1">
    <source>
        <dbReference type="SAM" id="SignalP"/>
    </source>
</evidence>
<reference evidence="2 3" key="1">
    <citation type="submission" date="2015-04" db="EMBL/GenBank/DDBJ databases">
        <authorList>
            <person name="Syromyatnikov M.Y."/>
            <person name="Popov V.N."/>
        </authorList>
    </citation>
    <scope>NUCLEOTIDE SEQUENCE [LARGE SCALE GENOMIC DNA]</scope>
</reference>
<keyword evidence="3" id="KW-1185">Reference proteome</keyword>
<dbReference type="AlphaFoldDB" id="A0A1J1HVZ8"/>
<organism evidence="2 3">
    <name type="scientific">Clunio marinus</name>
    <dbReference type="NCBI Taxonomy" id="568069"/>
    <lineage>
        <taxon>Eukaryota</taxon>
        <taxon>Metazoa</taxon>
        <taxon>Ecdysozoa</taxon>
        <taxon>Arthropoda</taxon>
        <taxon>Hexapoda</taxon>
        <taxon>Insecta</taxon>
        <taxon>Pterygota</taxon>
        <taxon>Neoptera</taxon>
        <taxon>Endopterygota</taxon>
        <taxon>Diptera</taxon>
        <taxon>Nematocera</taxon>
        <taxon>Chironomoidea</taxon>
        <taxon>Chironomidae</taxon>
        <taxon>Clunio</taxon>
    </lineage>
</organism>
<sequence length="70" mass="8233">MWRKIICRNKSSNSKSKSHVILILILIVCFEKPINCLTSLNNNGLLPANNFIEKCEQRCKHQFKRNQNFN</sequence>
<accession>A0A1J1HVZ8</accession>
<gene>
    <name evidence="2" type="ORF">CLUMA_CG004383</name>
</gene>
<feature type="signal peptide" evidence="1">
    <location>
        <begin position="1"/>
        <end position="36"/>
    </location>
</feature>
<dbReference type="Proteomes" id="UP000183832">
    <property type="component" value="Unassembled WGS sequence"/>
</dbReference>
<feature type="chain" id="PRO_5013085621" evidence="1">
    <location>
        <begin position="37"/>
        <end position="70"/>
    </location>
</feature>